<proteinExistence type="predicted"/>
<gene>
    <name evidence="1" type="ORF">F5148DRAFT_366970</name>
</gene>
<organism evidence="1 2">
    <name type="scientific">Russula earlei</name>
    <dbReference type="NCBI Taxonomy" id="71964"/>
    <lineage>
        <taxon>Eukaryota</taxon>
        <taxon>Fungi</taxon>
        <taxon>Dikarya</taxon>
        <taxon>Basidiomycota</taxon>
        <taxon>Agaricomycotina</taxon>
        <taxon>Agaricomycetes</taxon>
        <taxon>Russulales</taxon>
        <taxon>Russulaceae</taxon>
        <taxon>Russula</taxon>
    </lineage>
</organism>
<sequence>MRSRRPLSFVRLYWQIGFTTAVSHFKRPHAPTFGPQTKPAIPSPLLDGCRLRKTTRVTMMPDQRLEGQSGPWIRTNRKSYLPRLPCSKHSSFPSSDSERPSSGPKRRPPFDDDGDDDDDDDDDLPIVLELEQPASAAVNPIRQPSAFAPPSSAGDSSSGPTFFLNSNKHINNNSTINKTPIHAAVSADGTSMFCVEGYVNTPELSAGRGGGLSQGLPASGPYKSLFRARSESRASNKASAAATAAPVAPAPDAALYVLAEAAQSPDALSSRVSTASPAPARSQAEAPAPAPAPAPAHTSRNHRKPSPPAASSSPASSVTPFDPFSAARPSSAVSANASPSHIVVVEPGPPQRPVRGQSRGGGTTGMESTHRERRPVAQVAAQPDRSGIDRVEPRHDERRHSLPPPRQSAPSAAEPPQGGVRGASSSQKRAEERGGFERRGFRSAAASIRR</sequence>
<keyword evidence="2" id="KW-1185">Reference proteome</keyword>
<evidence type="ECO:0000313" key="2">
    <source>
        <dbReference type="Proteomes" id="UP001207468"/>
    </source>
</evidence>
<accession>A0ACC0U0R7</accession>
<comment type="caution">
    <text evidence="1">The sequence shown here is derived from an EMBL/GenBank/DDBJ whole genome shotgun (WGS) entry which is preliminary data.</text>
</comment>
<reference evidence="1" key="1">
    <citation type="submission" date="2021-03" db="EMBL/GenBank/DDBJ databases">
        <title>Evolutionary priming and transition to the ectomycorrhizal habit in an iconic lineage of mushroom-forming fungi: is preadaptation a requirement?</title>
        <authorList>
            <consortium name="DOE Joint Genome Institute"/>
            <person name="Looney B.P."/>
            <person name="Miyauchi S."/>
            <person name="Morin E."/>
            <person name="Drula E."/>
            <person name="Courty P.E."/>
            <person name="Chicoki N."/>
            <person name="Fauchery L."/>
            <person name="Kohler A."/>
            <person name="Kuo A."/>
            <person name="LaButti K."/>
            <person name="Pangilinan J."/>
            <person name="Lipzen A."/>
            <person name="Riley R."/>
            <person name="Andreopoulos W."/>
            <person name="He G."/>
            <person name="Johnson J."/>
            <person name="Barry K.W."/>
            <person name="Grigoriev I.V."/>
            <person name="Nagy L."/>
            <person name="Hibbett D."/>
            <person name="Henrissat B."/>
            <person name="Matheny P.B."/>
            <person name="Labbe J."/>
            <person name="Martin A.F."/>
        </authorList>
    </citation>
    <scope>NUCLEOTIDE SEQUENCE</scope>
    <source>
        <strain evidence="1">BPL698</strain>
    </source>
</reference>
<evidence type="ECO:0000313" key="1">
    <source>
        <dbReference type="EMBL" id="KAI9456609.1"/>
    </source>
</evidence>
<dbReference type="Proteomes" id="UP001207468">
    <property type="component" value="Unassembled WGS sequence"/>
</dbReference>
<protein>
    <submittedName>
        <fullName evidence="1">Uncharacterized protein</fullName>
    </submittedName>
</protein>
<dbReference type="EMBL" id="JAGFNK010000233">
    <property type="protein sequence ID" value="KAI9456609.1"/>
    <property type="molecule type" value="Genomic_DNA"/>
</dbReference>
<name>A0ACC0U0R7_9AGAM</name>